<keyword evidence="2" id="KW-1185">Reference proteome</keyword>
<organism evidence="1 2">
    <name type="scientific">Fluviibacter phosphoraccumulans</name>
    <dbReference type="NCBI Taxonomy" id="1751046"/>
    <lineage>
        <taxon>Bacteria</taxon>
        <taxon>Pseudomonadati</taxon>
        <taxon>Pseudomonadota</taxon>
        <taxon>Betaproteobacteria</taxon>
        <taxon>Rhodocyclales</taxon>
        <taxon>Fluviibacteraceae</taxon>
        <taxon>Fluviibacter</taxon>
    </lineage>
</organism>
<dbReference type="InterPro" id="IPR003615">
    <property type="entry name" value="HNH_nuc"/>
</dbReference>
<sequence>MSTYKFSPAERAAIYSTHGEKCYLCNEPLNLKTMEVDHVIPESLIEKPKELQATLSAFGLPSNFDLNSFANWLPACRPCNGTKNDLVFEPTPIIQVHLQQAIAKAADAQALTAETVSKRKIANALNVLERARDDGTLDDEVIQTLSEFLSQHRQPDLSGQPILLTPLYEIITEQDGIQLVRGPYGVGGRPAIRNPDSSFSCPNCGSIAAWNGARCVICGELNDE</sequence>
<name>A0A679I4B0_9RHOO</name>
<dbReference type="AlphaFoldDB" id="A0A679I4B0"/>
<evidence type="ECO:0000313" key="1">
    <source>
        <dbReference type="EMBL" id="BBU69335.1"/>
    </source>
</evidence>
<proteinExistence type="predicted"/>
<gene>
    <name evidence="1" type="ORF">ICHIAU1_16180</name>
</gene>
<dbReference type="CDD" id="cd00085">
    <property type="entry name" value="HNHc"/>
    <property type="match status" value="1"/>
</dbReference>
<dbReference type="RefSeq" id="WP_162071312.1">
    <property type="nucleotide sequence ID" value="NZ_AP019011.1"/>
</dbReference>
<dbReference type="OrthoDB" id="9802901at2"/>
<dbReference type="EMBL" id="AP022345">
    <property type="protein sequence ID" value="BBU69335.1"/>
    <property type="molecule type" value="Genomic_DNA"/>
</dbReference>
<reference evidence="2" key="1">
    <citation type="submission" date="2020-01" db="EMBL/GenBank/DDBJ databases">
        <title>Phosphoaccumulans saitamaens gen. nov., sp. nov., a polyphosphate accumulating bacterium isolated from surface river water.</title>
        <authorList>
            <person name="Watanabe K."/>
            <person name="Suda W."/>
        </authorList>
    </citation>
    <scope>NUCLEOTIDE SEQUENCE [LARGE SCALE GENOMIC DNA]</scope>
    <source>
        <strain evidence="2">ICHIAU1</strain>
    </source>
</reference>
<dbReference type="Proteomes" id="UP000463961">
    <property type="component" value="Chromosome"/>
</dbReference>
<dbReference type="Gene3D" id="1.10.30.50">
    <property type="match status" value="1"/>
</dbReference>
<accession>A0A679I4B0</accession>
<evidence type="ECO:0000313" key="2">
    <source>
        <dbReference type="Proteomes" id="UP000463961"/>
    </source>
</evidence>
<protein>
    <submittedName>
        <fullName evidence="1">Uncharacterized protein</fullName>
    </submittedName>
</protein>